<dbReference type="EMBL" id="HBFR01006170">
    <property type="protein sequence ID" value="CAD8877235.1"/>
    <property type="molecule type" value="Transcribed_RNA"/>
</dbReference>
<reference evidence="2" key="1">
    <citation type="submission" date="2021-01" db="EMBL/GenBank/DDBJ databases">
        <authorList>
            <person name="Corre E."/>
            <person name="Pelletier E."/>
            <person name="Niang G."/>
            <person name="Scheremetjew M."/>
            <person name="Finn R."/>
            <person name="Kale V."/>
            <person name="Holt S."/>
            <person name="Cochrane G."/>
            <person name="Meng A."/>
            <person name="Brown T."/>
            <person name="Cohen L."/>
        </authorList>
    </citation>
    <scope>NUCLEOTIDE SEQUENCE</scope>
    <source>
        <strain evidence="2">308</strain>
    </source>
</reference>
<proteinExistence type="predicted"/>
<evidence type="ECO:0000256" key="1">
    <source>
        <dbReference type="SAM" id="MobiDB-lite"/>
    </source>
</evidence>
<dbReference type="AlphaFoldDB" id="A0A7S1B7F2"/>
<name>A0A7S1B7F2_9STRA</name>
<accession>A0A7S1B7F2</accession>
<feature type="compositionally biased region" description="Gly residues" evidence="1">
    <location>
        <begin position="102"/>
        <end position="113"/>
    </location>
</feature>
<gene>
    <name evidence="2" type="ORF">CHYS00102_LOCUS4419</name>
</gene>
<evidence type="ECO:0000313" key="2">
    <source>
        <dbReference type="EMBL" id="CAD8877235.1"/>
    </source>
</evidence>
<protein>
    <submittedName>
        <fullName evidence="2">Uncharacterized protein</fullName>
    </submittedName>
</protein>
<feature type="compositionally biased region" description="Basic and acidic residues" evidence="1">
    <location>
        <begin position="114"/>
        <end position="131"/>
    </location>
</feature>
<sequence>MASRLVALLRMMPLFGDSGRTVRPNSYAIVSMWKRYLEEKADAEAEAEAAEENAAGDGDGGDVSRADAAASREAALRQFVADGHRSSATRTAAAAETSGGNAPSGGGNFGGGGERLRRAREAELEMLERPNLRVPSAGDDDAYLYLPQ</sequence>
<feature type="compositionally biased region" description="Low complexity" evidence="1">
    <location>
        <begin position="86"/>
        <end position="101"/>
    </location>
</feature>
<organism evidence="2">
    <name type="scientific">Corethron hystrix</name>
    <dbReference type="NCBI Taxonomy" id="216773"/>
    <lineage>
        <taxon>Eukaryota</taxon>
        <taxon>Sar</taxon>
        <taxon>Stramenopiles</taxon>
        <taxon>Ochrophyta</taxon>
        <taxon>Bacillariophyta</taxon>
        <taxon>Coscinodiscophyceae</taxon>
        <taxon>Corethrophycidae</taxon>
        <taxon>Corethrales</taxon>
        <taxon>Corethraceae</taxon>
        <taxon>Corethron</taxon>
    </lineage>
</organism>
<feature type="region of interest" description="Disordered" evidence="1">
    <location>
        <begin position="42"/>
        <end position="148"/>
    </location>
</feature>